<dbReference type="Gene3D" id="3.40.470.10">
    <property type="entry name" value="Uracil-DNA glycosylase-like domain"/>
    <property type="match status" value="1"/>
</dbReference>
<proteinExistence type="predicted"/>
<name>A0AAC9NIK4_9BURK</name>
<feature type="region of interest" description="Disordered" evidence="1">
    <location>
        <begin position="20"/>
        <end position="49"/>
    </location>
</feature>
<sequence>MSNTHSSFLKEMGITEWTSRETLSEPTASLELARPESLNTDQNASPMSERNSTGKWWFFGAKPQGDTQTLFNNLIRVLGLSSDEWEWKNPADNLSQLKIPENGFPLVAFAFGGPSTQKITGERDPLPQLRETVLALNTGTDDDIPVIASFDLTQVVANPKDKALLWQDLLLAKSVLQNI</sequence>
<dbReference type="Proteomes" id="UP000182060">
    <property type="component" value="Chromosome"/>
</dbReference>
<organism evidence="2 3">
    <name type="scientific">Polynucleobacter asymbioticus</name>
    <dbReference type="NCBI Taxonomy" id="576611"/>
    <lineage>
        <taxon>Bacteria</taxon>
        <taxon>Pseudomonadati</taxon>
        <taxon>Pseudomonadota</taxon>
        <taxon>Betaproteobacteria</taxon>
        <taxon>Burkholderiales</taxon>
        <taxon>Burkholderiaceae</taxon>
        <taxon>Polynucleobacter</taxon>
    </lineage>
</organism>
<dbReference type="AlphaFoldDB" id="A0AAC9NIK4"/>
<evidence type="ECO:0000313" key="2">
    <source>
        <dbReference type="EMBL" id="APC01092.1"/>
    </source>
</evidence>
<evidence type="ECO:0000256" key="1">
    <source>
        <dbReference type="SAM" id="MobiDB-lite"/>
    </source>
</evidence>
<evidence type="ECO:0000313" key="3">
    <source>
        <dbReference type="Proteomes" id="UP000182060"/>
    </source>
</evidence>
<feature type="compositionally biased region" description="Polar residues" evidence="1">
    <location>
        <begin position="37"/>
        <end position="49"/>
    </location>
</feature>
<protein>
    <submittedName>
        <fullName evidence="2">Uncharacterized protein</fullName>
    </submittedName>
</protein>
<dbReference type="InterPro" id="IPR036895">
    <property type="entry name" value="Uracil-DNA_glycosylase-like_sf"/>
</dbReference>
<dbReference type="EMBL" id="CP015017">
    <property type="protein sequence ID" value="APC01092.1"/>
    <property type="molecule type" value="Genomic_DNA"/>
</dbReference>
<accession>A0AAC9NIK4</accession>
<gene>
    <name evidence="2" type="ORF">AOC25_05400</name>
</gene>
<reference evidence="2" key="1">
    <citation type="journal article" date="2017" name="Appl. Environ. Microbiol.">
        <title>Microdiversification of a pelagic Polynucleobacter species is mainly driven by acquisition of genomic islands from a partially interspecific gene pool.</title>
        <authorList>
            <person name="Hoetzinger M."/>
            <person name="Hahn M.W."/>
            <person name="Jezberova J."/>
            <person name="Schmidt J."/>
            <person name="Koll U."/>
        </authorList>
    </citation>
    <scope>NUCLEOTIDE SEQUENCE</scope>
    <source>
        <strain evidence="2">MWH-RechtKol4</strain>
    </source>
</reference>
<dbReference type="RefSeq" id="WP_071539152.1">
    <property type="nucleotide sequence ID" value="NZ_CP015016.1"/>
</dbReference>